<evidence type="ECO:0000256" key="1">
    <source>
        <dbReference type="SAM" id="MobiDB-lite"/>
    </source>
</evidence>
<comment type="caution">
    <text evidence="2">The sequence shown here is derived from an EMBL/GenBank/DDBJ whole genome shotgun (WGS) entry which is preliminary data.</text>
</comment>
<accession>A0A2P5E6U3</accession>
<gene>
    <name evidence="2" type="ORF">TorRG33x02_230120</name>
</gene>
<dbReference type="Proteomes" id="UP000237000">
    <property type="component" value="Unassembled WGS sequence"/>
</dbReference>
<evidence type="ECO:0000313" key="3">
    <source>
        <dbReference type="Proteomes" id="UP000237000"/>
    </source>
</evidence>
<proteinExistence type="predicted"/>
<protein>
    <submittedName>
        <fullName evidence="2">Uncharacterized protein</fullName>
    </submittedName>
</protein>
<dbReference type="AlphaFoldDB" id="A0A2P5E6U3"/>
<feature type="compositionally biased region" description="Basic and acidic residues" evidence="1">
    <location>
        <begin position="77"/>
        <end position="88"/>
    </location>
</feature>
<keyword evidence="3" id="KW-1185">Reference proteome</keyword>
<dbReference type="InParanoid" id="A0A2P5E6U3"/>
<feature type="non-terminal residue" evidence="2">
    <location>
        <position position="96"/>
    </location>
</feature>
<reference evidence="3" key="1">
    <citation type="submission" date="2016-06" db="EMBL/GenBank/DDBJ databases">
        <title>Parallel loss of symbiosis genes in relatives of nitrogen-fixing non-legume Parasponia.</title>
        <authorList>
            <person name="Van Velzen R."/>
            <person name="Holmer R."/>
            <person name="Bu F."/>
            <person name="Rutten L."/>
            <person name="Van Zeijl A."/>
            <person name="Liu W."/>
            <person name="Santuari L."/>
            <person name="Cao Q."/>
            <person name="Sharma T."/>
            <person name="Shen D."/>
            <person name="Roswanjaya Y."/>
            <person name="Wardhani T."/>
            <person name="Kalhor M.S."/>
            <person name="Jansen J."/>
            <person name="Van den Hoogen J."/>
            <person name="Gungor B."/>
            <person name="Hartog M."/>
            <person name="Hontelez J."/>
            <person name="Verver J."/>
            <person name="Yang W.-C."/>
            <person name="Schijlen E."/>
            <person name="Repin R."/>
            <person name="Schilthuizen M."/>
            <person name="Schranz E."/>
            <person name="Heidstra R."/>
            <person name="Miyata K."/>
            <person name="Fedorova E."/>
            <person name="Kohlen W."/>
            <person name="Bisseling T."/>
            <person name="Smit S."/>
            <person name="Geurts R."/>
        </authorList>
    </citation>
    <scope>NUCLEOTIDE SEQUENCE [LARGE SCALE GENOMIC DNA]</scope>
    <source>
        <strain evidence="3">cv. RG33-2</strain>
    </source>
</reference>
<organism evidence="2 3">
    <name type="scientific">Trema orientale</name>
    <name type="common">Charcoal tree</name>
    <name type="synonym">Celtis orientalis</name>
    <dbReference type="NCBI Taxonomy" id="63057"/>
    <lineage>
        <taxon>Eukaryota</taxon>
        <taxon>Viridiplantae</taxon>
        <taxon>Streptophyta</taxon>
        <taxon>Embryophyta</taxon>
        <taxon>Tracheophyta</taxon>
        <taxon>Spermatophyta</taxon>
        <taxon>Magnoliopsida</taxon>
        <taxon>eudicotyledons</taxon>
        <taxon>Gunneridae</taxon>
        <taxon>Pentapetalae</taxon>
        <taxon>rosids</taxon>
        <taxon>fabids</taxon>
        <taxon>Rosales</taxon>
        <taxon>Cannabaceae</taxon>
        <taxon>Trema</taxon>
    </lineage>
</organism>
<dbReference type="EMBL" id="JXTC01000221">
    <property type="protein sequence ID" value="PON81272.1"/>
    <property type="molecule type" value="Genomic_DNA"/>
</dbReference>
<sequence>MKRKKVRVLGLAQQRIEHRVDGKNGGTTVRINRVASVESGLIEVILANERRREVARCGGGASGGGARQRLLQAWRRRGTEGRRMRAERGGGGGGGG</sequence>
<name>A0A2P5E6U3_TREOI</name>
<dbReference type="OrthoDB" id="10451473at2759"/>
<feature type="region of interest" description="Disordered" evidence="1">
    <location>
        <begin position="76"/>
        <end position="96"/>
    </location>
</feature>
<evidence type="ECO:0000313" key="2">
    <source>
        <dbReference type="EMBL" id="PON81272.1"/>
    </source>
</evidence>